<comment type="caution">
    <text evidence="6">The sequence shown here is derived from an EMBL/GenBank/DDBJ whole genome shotgun (WGS) entry which is preliminary data.</text>
</comment>
<dbReference type="InterPro" id="IPR050397">
    <property type="entry name" value="Env_Response_Regulators"/>
</dbReference>
<dbReference type="OrthoDB" id="7643467at2"/>
<evidence type="ECO:0000313" key="7">
    <source>
        <dbReference type="Proteomes" id="UP000229044"/>
    </source>
</evidence>
<gene>
    <name evidence="6" type="ORF">CLH62_06955</name>
</gene>
<dbReference type="EMBL" id="NTFI01000001">
    <property type="protein sequence ID" value="PHQ27304.1"/>
    <property type="molecule type" value="Genomic_DNA"/>
</dbReference>
<dbReference type="RefSeq" id="WP_099617371.1">
    <property type="nucleotide sequence ID" value="NZ_KZ319339.1"/>
</dbReference>
<dbReference type="Gene3D" id="2.60.120.10">
    <property type="entry name" value="Jelly Rolls"/>
    <property type="match status" value="1"/>
</dbReference>
<name>A0A2G1VKQ3_9GAMM</name>
<dbReference type="CDD" id="cd00092">
    <property type="entry name" value="HTH_CRP"/>
    <property type="match status" value="1"/>
</dbReference>
<dbReference type="InterPro" id="IPR036388">
    <property type="entry name" value="WH-like_DNA-bd_sf"/>
</dbReference>
<feature type="domain" description="Cyclic nucleotide-binding" evidence="4">
    <location>
        <begin position="24"/>
        <end position="145"/>
    </location>
</feature>
<sequence>MNIAAAPNRFEYPTLKRLLQDDPVFACLRTKDFSILLKDVRRHSFSQGETIFTEGMEADRFFLIVAGEIEVFRATPGGDEKLFGYYRDGQLVELYSMFMRTPVFSLNGRGTQDGIAYSFDEKALSEIAQKNPDLTRGLLQHMSQKAHAYMNQVDFFTGSNAEQRLAAFLLYLSDLQDGTELTLPCHQKQIGSRLGIRGETVSRAFGRFKIKGIIEQKGSQLQILDRPALEQILGVEYRNLEMWT</sequence>
<accession>A0A2G1VKQ3</accession>
<dbReference type="PANTHER" id="PTHR24567">
    <property type="entry name" value="CRP FAMILY TRANSCRIPTIONAL REGULATORY PROTEIN"/>
    <property type="match status" value="1"/>
</dbReference>
<evidence type="ECO:0000259" key="5">
    <source>
        <dbReference type="PROSITE" id="PS51063"/>
    </source>
</evidence>
<dbReference type="SUPFAM" id="SSF46785">
    <property type="entry name" value="Winged helix' DNA-binding domain"/>
    <property type="match status" value="1"/>
</dbReference>
<dbReference type="Gene3D" id="1.10.10.10">
    <property type="entry name" value="Winged helix-like DNA-binding domain superfamily/Winged helix DNA-binding domain"/>
    <property type="match status" value="1"/>
</dbReference>
<dbReference type="GO" id="GO:0003677">
    <property type="term" value="F:DNA binding"/>
    <property type="evidence" value="ECO:0007669"/>
    <property type="project" value="UniProtKB-KW"/>
</dbReference>
<dbReference type="PROSITE" id="PS50042">
    <property type="entry name" value="CNMP_BINDING_3"/>
    <property type="match status" value="1"/>
</dbReference>
<dbReference type="AlphaFoldDB" id="A0A2G1VKQ3"/>
<dbReference type="SMART" id="SM00100">
    <property type="entry name" value="cNMP"/>
    <property type="match status" value="1"/>
</dbReference>
<evidence type="ECO:0000313" key="6">
    <source>
        <dbReference type="EMBL" id="PHQ27304.1"/>
    </source>
</evidence>
<keyword evidence="3" id="KW-0804">Transcription</keyword>
<organism evidence="6 7">
    <name type="scientific">Marinobacter guineae</name>
    <dbReference type="NCBI Taxonomy" id="432303"/>
    <lineage>
        <taxon>Bacteria</taxon>
        <taxon>Pseudomonadati</taxon>
        <taxon>Pseudomonadota</taxon>
        <taxon>Gammaproteobacteria</taxon>
        <taxon>Pseudomonadales</taxon>
        <taxon>Marinobacteraceae</taxon>
        <taxon>Marinobacter</taxon>
    </lineage>
</organism>
<dbReference type="PANTHER" id="PTHR24567:SF28">
    <property type="entry name" value="LISTERIOLYSIN REGULATORY PROTEIN"/>
    <property type="match status" value="1"/>
</dbReference>
<dbReference type="SMART" id="SM00419">
    <property type="entry name" value="HTH_CRP"/>
    <property type="match status" value="1"/>
</dbReference>
<evidence type="ECO:0000256" key="2">
    <source>
        <dbReference type="ARBA" id="ARBA00023125"/>
    </source>
</evidence>
<proteinExistence type="predicted"/>
<feature type="domain" description="HTH crp-type" evidence="5">
    <location>
        <begin position="159"/>
        <end position="227"/>
    </location>
</feature>
<dbReference type="Pfam" id="PF13545">
    <property type="entry name" value="HTH_Crp_2"/>
    <property type="match status" value="1"/>
</dbReference>
<evidence type="ECO:0000259" key="4">
    <source>
        <dbReference type="PROSITE" id="PS50042"/>
    </source>
</evidence>
<dbReference type="Pfam" id="PF00027">
    <property type="entry name" value="cNMP_binding"/>
    <property type="match status" value="1"/>
</dbReference>
<keyword evidence="1" id="KW-0805">Transcription regulation</keyword>
<dbReference type="PROSITE" id="PS51063">
    <property type="entry name" value="HTH_CRP_2"/>
    <property type="match status" value="1"/>
</dbReference>
<reference evidence="6 7" key="1">
    <citation type="submission" date="2017-09" db="EMBL/GenBank/DDBJ databases">
        <title>The draft genome sequences of Marinobacter guineae M3B.</title>
        <authorList>
            <person name="Cao J."/>
        </authorList>
    </citation>
    <scope>NUCLEOTIDE SEQUENCE [LARGE SCALE GENOMIC DNA]</scope>
    <source>
        <strain evidence="6 7">M3B</strain>
    </source>
</reference>
<dbReference type="GO" id="GO:0005829">
    <property type="term" value="C:cytosol"/>
    <property type="evidence" value="ECO:0007669"/>
    <property type="project" value="TreeGrafter"/>
</dbReference>
<evidence type="ECO:0000256" key="3">
    <source>
        <dbReference type="ARBA" id="ARBA00023163"/>
    </source>
</evidence>
<dbReference type="InterPro" id="IPR014710">
    <property type="entry name" value="RmlC-like_jellyroll"/>
</dbReference>
<dbReference type="GO" id="GO:0003700">
    <property type="term" value="F:DNA-binding transcription factor activity"/>
    <property type="evidence" value="ECO:0007669"/>
    <property type="project" value="TreeGrafter"/>
</dbReference>
<keyword evidence="2" id="KW-0238">DNA-binding</keyword>
<dbReference type="InterPro" id="IPR018490">
    <property type="entry name" value="cNMP-bd_dom_sf"/>
</dbReference>
<dbReference type="SUPFAM" id="SSF51206">
    <property type="entry name" value="cAMP-binding domain-like"/>
    <property type="match status" value="1"/>
</dbReference>
<dbReference type="Proteomes" id="UP000229044">
    <property type="component" value="Unassembled WGS sequence"/>
</dbReference>
<dbReference type="CDD" id="cd00038">
    <property type="entry name" value="CAP_ED"/>
    <property type="match status" value="1"/>
</dbReference>
<keyword evidence="7" id="KW-1185">Reference proteome</keyword>
<protein>
    <recommendedName>
        <fullName evidence="8">Crp/Fnr family transcriptional regulator</fullName>
    </recommendedName>
</protein>
<evidence type="ECO:0008006" key="8">
    <source>
        <dbReference type="Google" id="ProtNLM"/>
    </source>
</evidence>
<dbReference type="InterPro" id="IPR000595">
    <property type="entry name" value="cNMP-bd_dom"/>
</dbReference>
<dbReference type="InterPro" id="IPR012318">
    <property type="entry name" value="HTH_CRP"/>
</dbReference>
<evidence type="ECO:0000256" key="1">
    <source>
        <dbReference type="ARBA" id="ARBA00023015"/>
    </source>
</evidence>
<dbReference type="InterPro" id="IPR036390">
    <property type="entry name" value="WH_DNA-bd_sf"/>
</dbReference>